<keyword evidence="3" id="KW-1185">Reference proteome</keyword>
<accession>A0AAV5WT32</accession>
<reference evidence="2" key="1">
    <citation type="submission" date="2023-10" db="EMBL/GenBank/DDBJ databases">
        <title>Genome assembly of Pristionchus species.</title>
        <authorList>
            <person name="Yoshida K."/>
            <person name="Sommer R.J."/>
        </authorList>
    </citation>
    <scope>NUCLEOTIDE SEQUENCE</scope>
    <source>
        <strain evidence="2">RS5133</strain>
    </source>
</reference>
<feature type="non-terminal residue" evidence="2">
    <location>
        <position position="110"/>
    </location>
</feature>
<feature type="region of interest" description="Disordered" evidence="1">
    <location>
        <begin position="1"/>
        <end position="32"/>
    </location>
</feature>
<comment type="caution">
    <text evidence="2">The sequence shown here is derived from an EMBL/GenBank/DDBJ whole genome shotgun (WGS) entry which is preliminary data.</text>
</comment>
<dbReference type="Proteomes" id="UP001432322">
    <property type="component" value="Unassembled WGS sequence"/>
</dbReference>
<protein>
    <submittedName>
        <fullName evidence="2">Uncharacterized protein</fullName>
    </submittedName>
</protein>
<feature type="non-terminal residue" evidence="2">
    <location>
        <position position="1"/>
    </location>
</feature>
<feature type="compositionally biased region" description="Basic and acidic residues" evidence="1">
    <location>
        <begin position="19"/>
        <end position="31"/>
    </location>
</feature>
<sequence length="110" mass="12337">IGPGEGLNNGATTSTPRSGAEKASESRREEVPLPDVLRFMKNETTRLLKTINATRGQAVKSYKTMMNKSEVLSLSSYKNKPGLYARLSPFEEIFNKNSTDLMEKPRSRER</sequence>
<dbReference type="EMBL" id="BTSY01000006">
    <property type="protein sequence ID" value="GMT33854.1"/>
    <property type="molecule type" value="Genomic_DNA"/>
</dbReference>
<evidence type="ECO:0000313" key="2">
    <source>
        <dbReference type="EMBL" id="GMT33854.1"/>
    </source>
</evidence>
<proteinExistence type="predicted"/>
<name>A0AAV5WT32_9BILA</name>
<gene>
    <name evidence="2" type="ORF">PFISCL1PPCAC_25151</name>
</gene>
<dbReference type="AlphaFoldDB" id="A0AAV5WT32"/>
<evidence type="ECO:0000256" key="1">
    <source>
        <dbReference type="SAM" id="MobiDB-lite"/>
    </source>
</evidence>
<evidence type="ECO:0000313" key="3">
    <source>
        <dbReference type="Proteomes" id="UP001432322"/>
    </source>
</evidence>
<organism evidence="2 3">
    <name type="scientific">Pristionchus fissidentatus</name>
    <dbReference type="NCBI Taxonomy" id="1538716"/>
    <lineage>
        <taxon>Eukaryota</taxon>
        <taxon>Metazoa</taxon>
        <taxon>Ecdysozoa</taxon>
        <taxon>Nematoda</taxon>
        <taxon>Chromadorea</taxon>
        <taxon>Rhabditida</taxon>
        <taxon>Rhabditina</taxon>
        <taxon>Diplogasteromorpha</taxon>
        <taxon>Diplogasteroidea</taxon>
        <taxon>Neodiplogasteridae</taxon>
        <taxon>Pristionchus</taxon>
    </lineage>
</organism>